<evidence type="ECO:0000256" key="4">
    <source>
        <dbReference type="ARBA" id="ARBA00022723"/>
    </source>
</evidence>
<comment type="caution">
    <text evidence="12">The sequence shown here is derived from an EMBL/GenBank/DDBJ whole genome shotgun (WGS) entry which is preliminary data.</text>
</comment>
<dbReference type="PROSITE" id="PS52035">
    <property type="entry name" value="PEPTIDASE_M14"/>
    <property type="match status" value="1"/>
</dbReference>
<accession>A0A3N9UC30</accession>
<dbReference type="PANTHER" id="PTHR11705:SF143">
    <property type="entry name" value="SLL0236 PROTEIN"/>
    <property type="match status" value="1"/>
</dbReference>
<dbReference type="InterPro" id="IPR000834">
    <property type="entry name" value="Peptidase_M14"/>
</dbReference>
<keyword evidence="10" id="KW-0732">Signal</keyword>
<comment type="cofactor">
    <cofactor evidence="1">
        <name>Zn(2+)</name>
        <dbReference type="ChEBI" id="CHEBI:29105"/>
    </cofactor>
</comment>
<feature type="compositionally biased region" description="Polar residues" evidence="9">
    <location>
        <begin position="29"/>
        <end position="52"/>
    </location>
</feature>
<keyword evidence="3" id="KW-0645">Protease</keyword>
<dbReference type="OrthoDB" id="9802862at2"/>
<keyword evidence="7" id="KW-0482">Metalloprotease</keyword>
<evidence type="ECO:0000256" key="2">
    <source>
        <dbReference type="ARBA" id="ARBA00005988"/>
    </source>
</evidence>
<reference evidence="12 13" key="1">
    <citation type="journal article" date="2013" name="J. Microbiol.">
        <title>Lysinibacillus chungkukjangi sp. nov., isolated from Chungkukjang, Korean fermented soybean food.</title>
        <authorList>
            <person name="Kim S.J."/>
            <person name="Jang Y.H."/>
            <person name="Hamada M."/>
            <person name="Ahn J.H."/>
            <person name="Weon H.Y."/>
            <person name="Suzuki K."/>
            <person name="Whang K.S."/>
            <person name="Kwon S.W."/>
        </authorList>
    </citation>
    <scope>NUCLEOTIDE SEQUENCE [LARGE SCALE GENOMIC DNA]</scope>
    <source>
        <strain evidence="12 13">MCCC 1A12701</strain>
    </source>
</reference>
<dbReference type="GO" id="GO:0004181">
    <property type="term" value="F:metallocarboxypeptidase activity"/>
    <property type="evidence" value="ECO:0007669"/>
    <property type="project" value="InterPro"/>
</dbReference>
<evidence type="ECO:0000256" key="7">
    <source>
        <dbReference type="ARBA" id="ARBA00023049"/>
    </source>
</evidence>
<evidence type="ECO:0000256" key="8">
    <source>
        <dbReference type="PROSITE-ProRule" id="PRU01379"/>
    </source>
</evidence>
<keyword evidence="5" id="KW-0378">Hydrolase</keyword>
<keyword evidence="13" id="KW-1185">Reference proteome</keyword>
<dbReference type="InterPro" id="IPR057246">
    <property type="entry name" value="CARBOXYPEPT_ZN_1"/>
</dbReference>
<dbReference type="RefSeq" id="WP_124765621.1">
    <property type="nucleotide sequence ID" value="NZ_JAFBDY010000013.1"/>
</dbReference>
<dbReference type="Proteomes" id="UP000274033">
    <property type="component" value="Unassembled WGS sequence"/>
</dbReference>
<feature type="region of interest" description="Disordered" evidence="9">
    <location>
        <begin position="29"/>
        <end position="92"/>
    </location>
</feature>
<evidence type="ECO:0000256" key="1">
    <source>
        <dbReference type="ARBA" id="ARBA00001947"/>
    </source>
</evidence>
<feature type="active site" description="Proton donor/acceptor" evidence="8">
    <location>
        <position position="515"/>
    </location>
</feature>
<proteinExistence type="inferred from homology"/>
<dbReference type="SUPFAM" id="SSF53187">
    <property type="entry name" value="Zn-dependent exopeptidases"/>
    <property type="match status" value="1"/>
</dbReference>
<comment type="similarity">
    <text evidence="2 8">Belongs to the peptidase M14 family.</text>
</comment>
<feature type="signal peptide" evidence="10">
    <location>
        <begin position="1"/>
        <end position="26"/>
    </location>
</feature>
<keyword evidence="4" id="KW-0479">Metal-binding</keyword>
<dbReference type="PRINTS" id="PR00765">
    <property type="entry name" value="CRBOXYPTASEA"/>
</dbReference>
<dbReference type="GO" id="GO:0008270">
    <property type="term" value="F:zinc ion binding"/>
    <property type="evidence" value="ECO:0007669"/>
    <property type="project" value="InterPro"/>
</dbReference>
<dbReference type="Gene3D" id="3.40.630.10">
    <property type="entry name" value="Zn peptidases"/>
    <property type="match status" value="1"/>
</dbReference>
<evidence type="ECO:0000256" key="5">
    <source>
        <dbReference type="ARBA" id="ARBA00022801"/>
    </source>
</evidence>
<dbReference type="SMART" id="SM00631">
    <property type="entry name" value="Zn_pept"/>
    <property type="match status" value="1"/>
</dbReference>
<sequence length="551" mass="61666">MTLQKSSLTIFLAFLLVIFQLPIASANEVDSSNSSEHNPTTEVIPSDVLTNEESTKEPTVPTSNGINEGPVASTETSQTDPQNTNAEEKPSNIEVKLEPVEDEVIEPEQTETTIPPYKNGNGKTTKFTEYYFSTPNGFVKAGTLEKGIILTPTRITTNYFIIVANKKAYYIPKDSLTSTTENSNFEKHLQGSFPRTIIAERDTQFKDRKGNVLGTIAKGKSVQLHMVSGGRGVVELFGKRVYVSLNHFAHTNQVIPNKNISHKEMEYYLKVFSYMYPEFTELVKIGASVQGRPIYALKVGKGSKEILMDGSMHAREHMTTNVLLEMIDEYTMNYLKGTTFSSYNVRSVLDKVSIWFVPMMNPDAVTLVQSRTNATATTKKLNNGSTNYNRWKANIRGVDLNRNFSVGWQELVTINRPSYEFYKGPKAFSEPEARALRDFMAKHPFNSYISYHSSGQVLYYFNFQNSTNLKRDRTLAKKINSVTGYAIMPPTGRTASGVSTDYFISTYKKPGITVEISPAVGPTVVPLKYWDSIWKKNKTIGLIAASEAASR</sequence>
<feature type="compositionally biased region" description="Polar residues" evidence="9">
    <location>
        <begin position="73"/>
        <end position="85"/>
    </location>
</feature>
<dbReference type="EMBL" id="RRCT01000013">
    <property type="protein sequence ID" value="RQW73970.1"/>
    <property type="molecule type" value="Genomic_DNA"/>
</dbReference>
<organism evidence="12 13">
    <name type="scientific">Lysinibacillus composti</name>
    <dbReference type="NCBI Taxonomy" id="720633"/>
    <lineage>
        <taxon>Bacteria</taxon>
        <taxon>Bacillati</taxon>
        <taxon>Bacillota</taxon>
        <taxon>Bacilli</taxon>
        <taxon>Bacillales</taxon>
        <taxon>Bacillaceae</taxon>
        <taxon>Lysinibacillus</taxon>
    </lineage>
</organism>
<feature type="chain" id="PRO_5018278962" description="Peptidase M14 domain-containing protein" evidence="10">
    <location>
        <begin position="27"/>
        <end position="551"/>
    </location>
</feature>
<evidence type="ECO:0000313" key="13">
    <source>
        <dbReference type="Proteomes" id="UP000274033"/>
    </source>
</evidence>
<dbReference type="AlphaFoldDB" id="A0A3N9UC30"/>
<evidence type="ECO:0000313" key="12">
    <source>
        <dbReference type="EMBL" id="RQW73970.1"/>
    </source>
</evidence>
<evidence type="ECO:0000256" key="10">
    <source>
        <dbReference type="SAM" id="SignalP"/>
    </source>
</evidence>
<evidence type="ECO:0000256" key="6">
    <source>
        <dbReference type="ARBA" id="ARBA00022833"/>
    </source>
</evidence>
<dbReference type="PROSITE" id="PS00132">
    <property type="entry name" value="CARBOXYPEPT_ZN_1"/>
    <property type="match status" value="1"/>
</dbReference>
<gene>
    <name evidence="12" type="ORF">EBB45_13565</name>
</gene>
<feature type="domain" description="Peptidase M14" evidence="11">
    <location>
        <begin position="258"/>
        <end position="544"/>
    </location>
</feature>
<evidence type="ECO:0000256" key="3">
    <source>
        <dbReference type="ARBA" id="ARBA00022670"/>
    </source>
</evidence>
<evidence type="ECO:0000256" key="9">
    <source>
        <dbReference type="SAM" id="MobiDB-lite"/>
    </source>
</evidence>
<dbReference type="GO" id="GO:0006508">
    <property type="term" value="P:proteolysis"/>
    <property type="evidence" value="ECO:0007669"/>
    <property type="project" value="UniProtKB-KW"/>
</dbReference>
<protein>
    <recommendedName>
        <fullName evidence="11">Peptidase M14 domain-containing protein</fullName>
    </recommendedName>
</protein>
<dbReference type="Pfam" id="PF00246">
    <property type="entry name" value="Peptidase_M14"/>
    <property type="match status" value="1"/>
</dbReference>
<keyword evidence="6" id="KW-0862">Zinc</keyword>
<name>A0A3N9UC30_9BACI</name>
<dbReference type="GO" id="GO:0005615">
    <property type="term" value="C:extracellular space"/>
    <property type="evidence" value="ECO:0007669"/>
    <property type="project" value="TreeGrafter"/>
</dbReference>
<dbReference type="PANTHER" id="PTHR11705">
    <property type="entry name" value="PROTEASE FAMILY M14 CARBOXYPEPTIDASE A,B"/>
    <property type="match status" value="1"/>
</dbReference>
<evidence type="ECO:0000259" key="11">
    <source>
        <dbReference type="PROSITE" id="PS52035"/>
    </source>
</evidence>